<dbReference type="EMBL" id="CAXAMN010005557">
    <property type="protein sequence ID" value="CAK9014187.1"/>
    <property type="molecule type" value="Genomic_DNA"/>
</dbReference>
<protein>
    <recommendedName>
        <fullName evidence="2">PPIase cyclophilin-type domain-containing protein</fullName>
    </recommendedName>
</protein>
<proteinExistence type="predicted"/>
<dbReference type="InterPro" id="IPR002130">
    <property type="entry name" value="Cyclophilin-type_PPIase_dom"/>
</dbReference>
<feature type="domain" description="PPIase cyclophilin-type" evidence="2">
    <location>
        <begin position="31"/>
        <end position="195"/>
    </location>
</feature>
<dbReference type="Pfam" id="PF00160">
    <property type="entry name" value="Pro_isomerase"/>
    <property type="match status" value="1"/>
</dbReference>
<evidence type="ECO:0000256" key="1">
    <source>
        <dbReference type="SAM" id="MobiDB-lite"/>
    </source>
</evidence>
<evidence type="ECO:0000313" key="3">
    <source>
        <dbReference type="EMBL" id="CAK9014187.1"/>
    </source>
</evidence>
<dbReference type="SUPFAM" id="SSF50891">
    <property type="entry name" value="Cyclophilin-like"/>
    <property type="match status" value="1"/>
</dbReference>
<dbReference type="PANTHER" id="PTHR11071">
    <property type="entry name" value="PEPTIDYL-PROLYL CIS-TRANS ISOMERASE"/>
    <property type="match status" value="1"/>
</dbReference>
<keyword evidence="4" id="KW-1185">Reference proteome</keyword>
<accession>A0ABP0JIG1</accession>
<comment type="caution">
    <text evidence="3">The sequence shown here is derived from an EMBL/GenBank/DDBJ whole genome shotgun (WGS) entry which is preliminary data.</text>
</comment>
<feature type="region of interest" description="Disordered" evidence="1">
    <location>
        <begin position="105"/>
        <end position="127"/>
    </location>
</feature>
<evidence type="ECO:0000259" key="2">
    <source>
        <dbReference type="PROSITE" id="PS50072"/>
    </source>
</evidence>
<organism evidence="3 4">
    <name type="scientific">Durusdinium trenchii</name>
    <dbReference type="NCBI Taxonomy" id="1381693"/>
    <lineage>
        <taxon>Eukaryota</taxon>
        <taxon>Sar</taxon>
        <taxon>Alveolata</taxon>
        <taxon>Dinophyceae</taxon>
        <taxon>Suessiales</taxon>
        <taxon>Symbiodiniaceae</taxon>
        <taxon>Durusdinium</taxon>
    </lineage>
</organism>
<name>A0ABP0JIG1_9DINO</name>
<dbReference type="PROSITE" id="PS50072">
    <property type="entry name" value="CSA_PPIASE_2"/>
    <property type="match status" value="1"/>
</dbReference>
<dbReference type="PANTHER" id="PTHR11071:SF561">
    <property type="entry name" value="PEPTIDYL-PROLYL CIS-TRANS ISOMERASE D-RELATED"/>
    <property type="match status" value="1"/>
</dbReference>
<gene>
    <name evidence="3" type="ORF">CCMP2556_LOCUS11570</name>
</gene>
<evidence type="ECO:0000313" key="4">
    <source>
        <dbReference type="Proteomes" id="UP001642484"/>
    </source>
</evidence>
<sequence length="255" mass="28001">MAMLPMRWAAATAPGRRHFAAEAPKVTNKVFFDMSIGSEKAGRIVMGLYGETVPKTAENFRALCTGEKGFGFKGSKFHRSNRQRGLEVSPLWLLQKAKNHTGYGGTAANRWDGRVNPSEVQSSAVSGDTPDWFIGPRTFEGPFHCKSVPVRRCPDVKCLPTGELVYTTKTFHQGHFLDISEVHRSYDGKGRMLGEPKRVTLAGSSPPQMLLQYPEMKTPPWLEKANTNPAKTNHLAHGGCSVINDSLGSSSRGKI</sequence>
<dbReference type="InterPro" id="IPR029000">
    <property type="entry name" value="Cyclophilin-like_dom_sf"/>
</dbReference>
<reference evidence="3 4" key="1">
    <citation type="submission" date="2024-02" db="EMBL/GenBank/DDBJ databases">
        <authorList>
            <person name="Chen Y."/>
            <person name="Shah S."/>
            <person name="Dougan E. K."/>
            <person name="Thang M."/>
            <person name="Chan C."/>
        </authorList>
    </citation>
    <scope>NUCLEOTIDE SEQUENCE [LARGE SCALE GENOMIC DNA]</scope>
</reference>
<dbReference type="Proteomes" id="UP001642484">
    <property type="component" value="Unassembled WGS sequence"/>
</dbReference>
<dbReference type="Gene3D" id="2.40.100.10">
    <property type="entry name" value="Cyclophilin-like"/>
    <property type="match status" value="1"/>
</dbReference>